<dbReference type="RefSeq" id="WP_329406979.1">
    <property type="nucleotide sequence ID" value="NZ_CP109441.1"/>
</dbReference>
<dbReference type="Proteomes" id="UP001432062">
    <property type="component" value="Chromosome"/>
</dbReference>
<dbReference type="EMBL" id="CP109441">
    <property type="protein sequence ID" value="WUV44152.1"/>
    <property type="molecule type" value="Genomic_DNA"/>
</dbReference>
<organism evidence="1 2">
    <name type="scientific">Nocardia vinacea</name>
    <dbReference type="NCBI Taxonomy" id="96468"/>
    <lineage>
        <taxon>Bacteria</taxon>
        <taxon>Bacillati</taxon>
        <taxon>Actinomycetota</taxon>
        <taxon>Actinomycetes</taxon>
        <taxon>Mycobacteriales</taxon>
        <taxon>Nocardiaceae</taxon>
        <taxon>Nocardia</taxon>
    </lineage>
</organism>
<evidence type="ECO:0000313" key="1">
    <source>
        <dbReference type="EMBL" id="WUV44152.1"/>
    </source>
</evidence>
<accession>A0ABZ1YQJ8</accession>
<gene>
    <name evidence="1" type="ORF">OG563_33970</name>
</gene>
<evidence type="ECO:0000313" key="2">
    <source>
        <dbReference type="Proteomes" id="UP001432062"/>
    </source>
</evidence>
<sequence length="65" mass="6825">MPSVVTSDQPITFDYGSDARGVADVVANRGLRVLGGVATGKMLMQDLIEYSITVPRVLALSSVVS</sequence>
<keyword evidence="2" id="KW-1185">Reference proteome</keyword>
<protein>
    <recommendedName>
        <fullName evidence="3">Aldehyde dehydrogenase domain-containing protein</fullName>
    </recommendedName>
</protein>
<name>A0ABZ1YQJ8_9NOCA</name>
<evidence type="ECO:0008006" key="3">
    <source>
        <dbReference type="Google" id="ProtNLM"/>
    </source>
</evidence>
<proteinExistence type="predicted"/>
<reference evidence="1" key="1">
    <citation type="submission" date="2022-10" db="EMBL/GenBank/DDBJ databases">
        <title>The complete genomes of actinobacterial strains from the NBC collection.</title>
        <authorList>
            <person name="Joergensen T.S."/>
            <person name="Alvarez Arevalo M."/>
            <person name="Sterndorff E.B."/>
            <person name="Faurdal D."/>
            <person name="Vuksanovic O."/>
            <person name="Mourched A.-S."/>
            <person name="Charusanti P."/>
            <person name="Shaw S."/>
            <person name="Blin K."/>
            <person name="Weber T."/>
        </authorList>
    </citation>
    <scope>NUCLEOTIDE SEQUENCE</scope>
    <source>
        <strain evidence="1">NBC_01482</strain>
    </source>
</reference>